<dbReference type="EMBL" id="JAOTJC010000013">
    <property type="protein sequence ID" value="MCU7555919.1"/>
    <property type="molecule type" value="Genomic_DNA"/>
</dbReference>
<evidence type="ECO:0000259" key="2">
    <source>
        <dbReference type="Pfam" id="PF01841"/>
    </source>
</evidence>
<protein>
    <submittedName>
        <fullName evidence="4">DUF3857 domain-containing protein</fullName>
    </submittedName>
</protein>
<proteinExistence type="predicted"/>
<organism evidence="4 5">
    <name type="scientific">Alteromonas salexigens</name>
    <dbReference type="NCBI Taxonomy" id="2982530"/>
    <lineage>
        <taxon>Bacteria</taxon>
        <taxon>Pseudomonadati</taxon>
        <taxon>Pseudomonadota</taxon>
        <taxon>Gammaproteobacteria</taxon>
        <taxon>Alteromonadales</taxon>
        <taxon>Alteromonadaceae</taxon>
        <taxon>Alteromonas/Salinimonas group</taxon>
        <taxon>Alteromonas</taxon>
    </lineage>
</organism>
<sequence length="627" mass="69834">MNRFTGCALLLFIFSPVAIANSPLLEQAKTALAKVAPETDALTSLDKRVSVDVQADQVVTTVTQIWFYPNTAVVQDSGFESVYYRPDIETLNVITAGAISPDGEFTAATPDNIKEIESDTYNTFTDTRQAVVSYPGLQAGGATLIQYTLTHPFTEQRDYWSSKYYPQVHANILNYQFEATWTEQRPFFVVNNSARVDCELQDNRITCTGSDIPPAETDEDVSWPDVLNHISVTTLRSWEEVQQIVLRGFNNAIKDSSQLESLVTRLIEGQDTQEAQIAAIFEFVAKDIRYVSMSENGHAIVPHDIDETINNRFGDCKDKSALLLAMLRHIGVDADPVLVATKKSNIDNITLPAVNTFDHVVVCFDVEDGVRCLDATDPYTGPDDIADWIQNRVALSLSGKGELEQIPASTYRWDLATDTRIDFAPDGGQTEQQEVSYHNAYEGQIRGKLAKLSAKDRQEWASDLYQSVVADGAAPAFTFEGIDNLSDTLKSASATSFEPYFTTEGRFTLEEADAWVQYELSTSGIDNTVYDVFYPGSRVKSTYTLTFPKGWYIDRPPKKLDLQHAFGSLQRQVKHQQPKDGQQVLKVTTVLQIPSRTLTAADFSRFNQFVKALHKESMLTFAGQAGN</sequence>
<dbReference type="InterPro" id="IPR038765">
    <property type="entry name" value="Papain-like_cys_pep_sf"/>
</dbReference>
<dbReference type="Proteomes" id="UP001209257">
    <property type="component" value="Unassembled WGS sequence"/>
</dbReference>
<feature type="domain" description="DUF3857" evidence="3">
    <location>
        <begin position="81"/>
        <end position="214"/>
    </location>
</feature>
<feature type="chain" id="PRO_5046625146" evidence="1">
    <location>
        <begin position="21"/>
        <end position="627"/>
    </location>
</feature>
<evidence type="ECO:0000256" key="1">
    <source>
        <dbReference type="SAM" id="SignalP"/>
    </source>
</evidence>
<feature type="signal peptide" evidence="1">
    <location>
        <begin position="1"/>
        <end position="20"/>
    </location>
</feature>
<dbReference type="Gene3D" id="2.60.120.1130">
    <property type="match status" value="1"/>
</dbReference>
<comment type="caution">
    <text evidence="4">The sequence shown here is derived from an EMBL/GenBank/DDBJ whole genome shotgun (WGS) entry which is preliminary data.</text>
</comment>
<evidence type="ECO:0000313" key="4">
    <source>
        <dbReference type="EMBL" id="MCU7555919.1"/>
    </source>
</evidence>
<dbReference type="Gene3D" id="2.60.40.3140">
    <property type="match status" value="1"/>
</dbReference>
<keyword evidence="5" id="KW-1185">Reference proteome</keyword>
<evidence type="ECO:0000313" key="5">
    <source>
        <dbReference type="Proteomes" id="UP001209257"/>
    </source>
</evidence>
<accession>A0ABT2VRH8</accession>
<reference evidence="5" key="1">
    <citation type="submission" date="2023-07" db="EMBL/GenBank/DDBJ databases">
        <title>Study on multiphase classification of strain Alteromonas salexigens isolated from the Yellow Sea.</title>
        <authorList>
            <person name="Sun L."/>
        </authorList>
    </citation>
    <scope>NUCLEOTIDE SEQUENCE [LARGE SCALE GENOMIC DNA]</scope>
    <source>
        <strain evidence="5">ASW11-19</strain>
    </source>
</reference>
<gene>
    <name evidence="4" type="ORF">OCL06_15120</name>
</gene>
<dbReference type="Pfam" id="PF01841">
    <property type="entry name" value="Transglut_core"/>
    <property type="match status" value="1"/>
</dbReference>
<dbReference type="SUPFAM" id="SSF54001">
    <property type="entry name" value="Cysteine proteinases"/>
    <property type="match status" value="1"/>
</dbReference>
<dbReference type="Gene3D" id="3.10.620.30">
    <property type="match status" value="1"/>
</dbReference>
<keyword evidence="1" id="KW-0732">Signal</keyword>
<dbReference type="InterPro" id="IPR002931">
    <property type="entry name" value="Transglutaminase-like"/>
</dbReference>
<dbReference type="InterPro" id="IPR024618">
    <property type="entry name" value="DUF3857"/>
</dbReference>
<dbReference type="Pfam" id="PF12969">
    <property type="entry name" value="DUF3857"/>
    <property type="match status" value="1"/>
</dbReference>
<evidence type="ECO:0000259" key="3">
    <source>
        <dbReference type="Pfam" id="PF12969"/>
    </source>
</evidence>
<feature type="domain" description="Transglutaminase-like" evidence="2">
    <location>
        <begin position="261"/>
        <end position="343"/>
    </location>
</feature>
<dbReference type="RefSeq" id="WP_262996060.1">
    <property type="nucleotide sequence ID" value="NZ_JAOTJC010000013.1"/>
</dbReference>
<name>A0ABT2VRH8_9ALTE</name>